<dbReference type="AlphaFoldDB" id="A0A7W1WQE8"/>
<feature type="modified residue" description="4-aspartylphosphate" evidence="1">
    <location>
        <position position="54"/>
    </location>
</feature>
<dbReference type="SMART" id="SM00448">
    <property type="entry name" value="REC"/>
    <property type="match status" value="1"/>
</dbReference>
<dbReference type="Proteomes" id="UP000535491">
    <property type="component" value="Unassembled WGS sequence"/>
</dbReference>
<keyword evidence="4" id="KW-1185">Reference proteome</keyword>
<dbReference type="SUPFAM" id="SSF52172">
    <property type="entry name" value="CheY-like"/>
    <property type="match status" value="1"/>
</dbReference>
<dbReference type="InterPro" id="IPR011006">
    <property type="entry name" value="CheY-like_superfamily"/>
</dbReference>
<proteinExistence type="predicted"/>
<evidence type="ECO:0000313" key="3">
    <source>
        <dbReference type="EMBL" id="MBA4494166.1"/>
    </source>
</evidence>
<dbReference type="PROSITE" id="PS50110">
    <property type="entry name" value="RESPONSE_REGULATORY"/>
    <property type="match status" value="1"/>
</dbReference>
<comment type="caution">
    <text evidence="3">The sequence shown here is derived from an EMBL/GenBank/DDBJ whole genome shotgun (WGS) entry which is preliminary data.</text>
</comment>
<evidence type="ECO:0000313" key="4">
    <source>
        <dbReference type="Proteomes" id="UP000535491"/>
    </source>
</evidence>
<dbReference type="GO" id="GO:0000160">
    <property type="term" value="P:phosphorelay signal transduction system"/>
    <property type="evidence" value="ECO:0007669"/>
    <property type="project" value="InterPro"/>
</dbReference>
<feature type="domain" description="Response regulatory" evidence="2">
    <location>
        <begin position="2"/>
        <end position="117"/>
    </location>
</feature>
<dbReference type="Gene3D" id="3.40.50.2300">
    <property type="match status" value="1"/>
</dbReference>
<evidence type="ECO:0000259" key="2">
    <source>
        <dbReference type="PROSITE" id="PS50110"/>
    </source>
</evidence>
<organism evidence="3 4">
    <name type="scientific">Paenactinomyces guangxiensis</name>
    <dbReference type="NCBI Taxonomy" id="1490290"/>
    <lineage>
        <taxon>Bacteria</taxon>
        <taxon>Bacillati</taxon>
        <taxon>Bacillota</taxon>
        <taxon>Bacilli</taxon>
        <taxon>Bacillales</taxon>
        <taxon>Thermoactinomycetaceae</taxon>
        <taxon>Paenactinomyces</taxon>
    </lineage>
</organism>
<dbReference type="InterPro" id="IPR052048">
    <property type="entry name" value="ST_Response_Regulator"/>
</dbReference>
<dbReference type="EMBL" id="JACEIQ010000005">
    <property type="protein sequence ID" value="MBA4494166.1"/>
    <property type="molecule type" value="Genomic_DNA"/>
</dbReference>
<dbReference type="RefSeq" id="WP_181751399.1">
    <property type="nucleotide sequence ID" value="NZ_JACEIQ010000005.1"/>
</dbReference>
<dbReference type="InterPro" id="IPR001789">
    <property type="entry name" value="Sig_transdc_resp-reg_receiver"/>
</dbReference>
<keyword evidence="1" id="KW-0597">Phosphoprotein</keyword>
<name>A0A7W1WQE8_9BACL</name>
<dbReference type="Pfam" id="PF00072">
    <property type="entry name" value="Response_reg"/>
    <property type="match status" value="1"/>
</dbReference>
<accession>A0A7W1WQE8</accession>
<evidence type="ECO:0000256" key="1">
    <source>
        <dbReference type="PROSITE-ProRule" id="PRU00169"/>
    </source>
</evidence>
<gene>
    <name evidence="3" type="ORF">H1191_07595</name>
</gene>
<dbReference type="InterPro" id="IPR013972">
    <property type="entry name" value="YcbB"/>
</dbReference>
<dbReference type="Pfam" id="PF08664">
    <property type="entry name" value="YcbB"/>
    <property type="match status" value="1"/>
</dbReference>
<reference evidence="3 4" key="1">
    <citation type="submission" date="2020-07" db="EMBL/GenBank/DDBJ databases">
        <authorList>
            <person name="Feng H."/>
        </authorList>
    </citation>
    <scope>NUCLEOTIDE SEQUENCE [LARGE SCALE GENOMIC DNA]</scope>
    <source>
        <strain evidence="4">s-10</strain>
    </source>
</reference>
<dbReference type="PANTHER" id="PTHR43228">
    <property type="entry name" value="TWO-COMPONENT RESPONSE REGULATOR"/>
    <property type="match status" value="1"/>
</dbReference>
<dbReference type="PANTHER" id="PTHR43228:SF8">
    <property type="entry name" value="TRANSCRIPTIONAL REGULATORY PROTEIN GLNL"/>
    <property type="match status" value="1"/>
</dbReference>
<sequence>MRFFIIDDDEAIRSMLAQIIEDDDLGEVVGEAEDGSLVDAYLLNGRKVDILFIDLMMPVQDGIETVRLLGSFAGKIIMISQVESKNMVGEAYSLGIEYYITKPINRLEVRGVIQRVAERMRLEKSIRDIQRSLNALTGNPAEQQATCTEKNILTSGKLVLSELGILSETGSKDLLEILLFLYQYEKKKPLGHEFPSLKDIFLTIAGRKLGRSANTAELNREIKASEQRVRRAVIQSLNHLASIGLTDYSNPTFENYAPKFFDFTEIRKKMLELENGTKSVQSPIRLHTKKFIQAFYLESKRLNEQE</sequence>
<protein>
    <submittedName>
        <fullName evidence="3">Response regulator</fullName>
    </submittedName>
</protein>